<comment type="caution">
    <text evidence="1">The sequence shown here is derived from an EMBL/GenBank/DDBJ whole genome shotgun (WGS) entry which is preliminary data.</text>
</comment>
<dbReference type="Proteomes" id="UP000478052">
    <property type="component" value="Unassembled WGS sequence"/>
</dbReference>
<keyword evidence="2" id="KW-1185">Reference proteome</keyword>
<gene>
    <name evidence="1" type="ORF">FWK35_00028556</name>
</gene>
<evidence type="ECO:0000313" key="1">
    <source>
        <dbReference type="EMBL" id="KAF0718679.1"/>
    </source>
</evidence>
<sequence length="54" mass="6231">MEYFGHTKPKRKNIIHLNESKPKKEFNILEDSQKASPEGVAIQITNIELINHSN</sequence>
<protein>
    <submittedName>
        <fullName evidence="1">E3 ubiquitin-protein ligase Mdm2-like</fullName>
    </submittedName>
</protein>
<evidence type="ECO:0000313" key="2">
    <source>
        <dbReference type="Proteomes" id="UP000478052"/>
    </source>
</evidence>
<dbReference type="AlphaFoldDB" id="A0A6G0W105"/>
<proteinExistence type="predicted"/>
<reference evidence="1 2" key="1">
    <citation type="submission" date="2019-08" db="EMBL/GenBank/DDBJ databases">
        <title>Whole genome of Aphis craccivora.</title>
        <authorList>
            <person name="Voronova N.V."/>
            <person name="Shulinski R.S."/>
            <person name="Bandarenka Y.V."/>
            <person name="Zhorov D.G."/>
            <person name="Warner D."/>
        </authorList>
    </citation>
    <scope>NUCLEOTIDE SEQUENCE [LARGE SCALE GENOMIC DNA]</scope>
    <source>
        <strain evidence="1">180601</strain>
        <tissue evidence="1">Whole Body</tissue>
    </source>
</reference>
<accession>A0A6G0W105</accession>
<dbReference type="EMBL" id="VUJU01009653">
    <property type="protein sequence ID" value="KAF0718679.1"/>
    <property type="molecule type" value="Genomic_DNA"/>
</dbReference>
<dbReference type="OrthoDB" id="6610532at2759"/>
<name>A0A6G0W105_APHCR</name>
<organism evidence="1 2">
    <name type="scientific">Aphis craccivora</name>
    <name type="common">Cowpea aphid</name>
    <dbReference type="NCBI Taxonomy" id="307492"/>
    <lineage>
        <taxon>Eukaryota</taxon>
        <taxon>Metazoa</taxon>
        <taxon>Ecdysozoa</taxon>
        <taxon>Arthropoda</taxon>
        <taxon>Hexapoda</taxon>
        <taxon>Insecta</taxon>
        <taxon>Pterygota</taxon>
        <taxon>Neoptera</taxon>
        <taxon>Paraneoptera</taxon>
        <taxon>Hemiptera</taxon>
        <taxon>Sternorrhyncha</taxon>
        <taxon>Aphidomorpha</taxon>
        <taxon>Aphidoidea</taxon>
        <taxon>Aphididae</taxon>
        <taxon>Aphidini</taxon>
        <taxon>Aphis</taxon>
        <taxon>Aphis</taxon>
    </lineage>
</organism>
<feature type="non-terminal residue" evidence="1">
    <location>
        <position position="54"/>
    </location>
</feature>